<feature type="non-terminal residue" evidence="3">
    <location>
        <position position="388"/>
    </location>
</feature>
<dbReference type="OrthoDB" id="2396415at2759"/>
<gene>
    <name evidence="3" type="ORF">BGZ70_007445</name>
</gene>
<dbReference type="AlphaFoldDB" id="A0A9P6J5X9"/>
<evidence type="ECO:0000256" key="2">
    <source>
        <dbReference type="SAM" id="Phobius"/>
    </source>
</evidence>
<keyword evidence="2" id="KW-1133">Transmembrane helix</keyword>
<feature type="compositionally biased region" description="Basic and acidic residues" evidence="1">
    <location>
        <begin position="186"/>
        <end position="204"/>
    </location>
</feature>
<dbReference type="Proteomes" id="UP000738359">
    <property type="component" value="Unassembled WGS sequence"/>
</dbReference>
<protein>
    <recommendedName>
        <fullName evidence="5">MARVEL domain-containing protein</fullName>
    </recommendedName>
</protein>
<comment type="caution">
    <text evidence="3">The sequence shown here is derived from an EMBL/GenBank/DDBJ whole genome shotgun (WGS) entry which is preliminary data.</text>
</comment>
<feature type="compositionally biased region" description="Low complexity" evidence="1">
    <location>
        <begin position="208"/>
        <end position="235"/>
    </location>
</feature>
<feature type="transmembrane region" description="Helical" evidence="2">
    <location>
        <begin position="45"/>
        <end position="67"/>
    </location>
</feature>
<feature type="transmembrane region" description="Helical" evidence="2">
    <location>
        <begin position="12"/>
        <end position="33"/>
    </location>
</feature>
<keyword evidence="4" id="KW-1185">Reference proteome</keyword>
<feature type="transmembrane region" description="Helical" evidence="2">
    <location>
        <begin position="79"/>
        <end position="100"/>
    </location>
</feature>
<evidence type="ECO:0000313" key="4">
    <source>
        <dbReference type="Proteomes" id="UP000738359"/>
    </source>
</evidence>
<name>A0A9P6J5X9_MORAP</name>
<feature type="transmembrane region" description="Helical" evidence="2">
    <location>
        <begin position="132"/>
        <end position="158"/>
    </location>
</feature>
<feature type="region of interest" description="Disordered" evidence="1">
    <location>
        <begin position="173"/>
        <end position="244"/>
    </location>
</feature>
<evidence type="ECO:0008006" key="5">
    <source>
        <dbReference type="Google" id="ProtNLM"/>
    </source>
</evidence>
<proteinExistence type="predicted"/>
<keyword evidence="2" id="KW-0812">Transmembrane</keyword>
<sequence length="388" mass="40276">MNLSPTSRTLFLVQIGTFVSGLIVIVCCCLYLSAYPKSPEAEGVSAIACATLAFALLSTITTLVLVLRQKSGRTLNAAIEGSWVGFAILMWVLAAVGGIAKPANGMTNASCKVLPSGKSTDDKNYLRACQSMFASTAFCIVSALFFIATAGILITFAIQRAVRDKKAAQVKVGGTYQLGPSPSQYRRAEQHGDKPTEEPKHGDIEAGSPSAHPAHSTTAPATPATPAAQTTPGTSVMAPATTSITHGGSFSQNVYQTPVMTTPAPVLATPAPAMAHSHATGVSSPYNTYPSGGHVPQASYQSAVSGGYDHNTVASNANPSGGYFAQGTGHVQQPSAMSNMSASGYDQYNPYSSSGNVYPPQMPYPQQATQDGGYPMMGPPHQQSPYGT</sequence>
<accession>A0A9P6J5X9</accession>
<keyword evidence="2" id="KW-0472">Membrane</keyword>
<dbReference type="EMBL" id="JAAAHY010000471">
    <property type="protein sequence ID" value="KAF9963410.1"/>
    <property type="molecule type" value="Genomic_DNA"/>
</dbReference>
<feature type="region of interest" description="Disordered" evidence="1">
    <location>
        <begin position="351"/>
        <end position="388"/>
    </location>
</feature>
<evidence type="ECO:0000313" key="3">
    <source>
        <dbReference type="EMBL" id="KAF9963410.1"/>
    </source>
</evidence>
<reference evidence="3" key="1">
    <citation type="journal article" date="2020" name="Fungal Divers.">
        <title>Resolving the Mortierellaceae phylogeny through synthesis of multi-gene phylogenetics and phylogenomics.</title>
        <authorList>
            <person name="Vandepol N."/>
            <person name="Liber J."/>
            <person name="Desiro A."/>
            <person name="Na H."/>
            <person name="Kennedy M."/>
            <person name="Barry K."/>
            <person name="Grigoriev I.V."/>
            <person name="Miller A.N."/>
            <person name="O'Donnell K."/>
            <person name="Stajich J.E."/>
            <person name="Bonito G."/>
        </authorList>
    </citation>
    <scope>NUCLEOTIDE SEQUENCE</scope>
    <source>
        <strain evidence="3">CK1249</strain>
    </source>
</reference>
<evidence type="ECO:0000256" key="1">
    <source>
        <dbReference type="SAM" id="MobiDB-lite"/>
    </source>
</evidence>
<organism evidence="3 4">
    <name type="scientific">Mortierella alpina</name>
    <name type="common">Oleaginous fungus</name>
    <name type="synonym">Mortierella renispora</name>
    <dbReference type="NCBI Taxonomy" id="64518"/>
    <lineage>
        <taxon>Eukaryota</taxon>
        <taxon>Fungi</taxon>
        <taxon>Fungi incertae sedis</taxon>
        <taxon>Mucoromycota</taxon>
        <taxon>Mortierellomycotina</taxon>
        <taxon>Mortierellomycetes</taxon>
        <taxon>Mortierellales</taxon>
        <taxon>Mortierellaceae</taxon>
        <taxon>Mortierella</taxon>
    </lineage>
</organism>